<dbReference type="Proteomes" id="UP000194218">
    <property type="component" value="Chromosome"/>
</dbReference>
<dbReference type="EMBL" id="CP021121">
    <property type="protein sequence ID" value="ARQ68502.1"/>
    <property type="molecule type" value="Genomic_DNA"/>
</dbReference>
<feature type="region of interest" description="Disordered" evidence="1">
    <location>
        <begin position="1"/>
        <end position="21"/>
    </location>
</feature>
<gene>
    <name evidence="2" type="ORF">CAG99_06215</name>
</gene>
<evidence type="ECO:0000313" key="2">
    <source>
        <dbReference type="EMBL" id="ARQ68502.1"/>
    </source>
</evidence>
<organism evidence="2 3">
    <name type="scientific">Streptomyces marincola</name>
    <dbReference type="NCBI Taxonomy" id="2878388"/>
    <lineage>
        <taxon>Bacteria</taxon>
        <taxon>Bacillati</taxon>
        <taxon>Actinomycetota</taxon>
        <taxon>Actinomycetes</taxon>
        <taxon>Kitasatosporales</taxon>
        <taxon>Streptomycetaceae</taxon>
        <taxon>Streptomyces</taxon>
    </lineage>
</organism>
<evidence type="ECO:0000256" key="1">
    <source>
        <dbReference type="SAM" id="MobiDB-lite"/>
    </source>
</evidence>
<dbReference type="RefSeq" id="WP_086158011.1">
    <property type="nucleotide sequence ID" value="NZ_CP021121.1"/>
</dbReference>
<dbReference type="AlphaFoldDB" id="A0A1W7CUT5"/>
<protein>
    <submittedName>
        <fullName evidence="2">Uncharacterized protein</fullName>
    </submittedName>
</protein>
<sequence>MLKDGIATRPGVVDKIGDGQATPADGEVMPVDCLGLAVGSTVAPLPGTAVVAAVQKVTALLAP</sequence>
<reference evidence="2 3" key="1">
    <citation type="submission" date="2017-05" db="EMBL/GenBank/DDBJ databases">
        <title>Complete genome sequence of Streptomyces sp. SCSIO 03032 revealed the diverse biosynthetic pathways for its bioactive secondary metabolites.</title>
        <authorList>
            <person name="Ma L."/>
            <person name="Zhu Y."/>
            <person name="Zhang W."/>
            <person name="Zhang G."/>
            <person name="Tian X."/>
            <person name="Zhang S."/>
            <person name="Zhang C."/>
        </authorList>
    </citation>
    <scope>NUCLEOTIDE SEQUENCE [LARGE SCALE GENOMIC DNA]</scope>
    <source>
        <strain evidence="2 3">SCSIO 03032</strain>
    </source>
</reference>
<proteinExistence type="predicted"/>
<keyword evidence="3" id="KW-1185">Reference proteome</keyword>
<dbReference type="OrthoDB" id="9784880at2"/>
<dbReference type="KEGG" id="smao:CAG99_06215"/>
<name>A0A1W7CUT5_9ACTN</name>
<evidence type="ECO:0000313" key="3">
    <source>
        <dbReference type="Proteomes" id="UP000194218"/>
    </source>
</evidence>
<accession>A0A1W7CUT5</accession>